<name>A0A1H8F4Y4_9RHOB</name>
<proteinExistence type="predicted"/>
<dbReference type="AlphaFoldDB" id="A0A1H8F4Y4"/>
<protein>
    <submittedName>
        <fullName evidence="3">Glutathione S-transferase</fullName>
    </submittedName>
</protein>
<dbReference type="PANTHER" id="PTHR44051:SF2">
    <property type="entry name" value="HYPOTHETICAL GLUTATHIONE S-TRANSFERASE LIKE PROTEIN"/>
    <property type="match status" value="1"/>
</dbReference>
<evidence type="ECO:0000313" key="3">
    <source>
        <dbReference type="EMBL" id="SEN26961.1"/>
    </source>
</evidence>
<reference evidence="3 4" key="1">
    <citation type="submission" date="2016-10" db="EMBL/GenBank/DDBJ databases">
        <authorList>
            <person name="de Groot N.N."/>
        </authorList>
    </citation>
    <scope>NUCLEOTIDE SEQUENCE [LARGE SCALE GENOMIC DNA]</scope>
    <source>
        <strain evidence="3 4">DSM 8512</strain>
    </source>
</reference>
<evidence type="ECO:0000259" key="2">
    <source>
        <dbReference type="PROSITE" id="PS50405"/>
    </source>
</evidence>
<dbReference type="EMBL" id="FODE01000003">
    <property type="protein sequence ID" value="SEN26961.1"/>
    <property type="molecule type" value="Genomic_DNA"/>
</dbReference>
<dbReference type="InterPro" id="IPR010987">
    <property type="entry name" value="Glutathione-S-Trfase_C-like"/>
</dbReference>
<evidence type="ECO:0000259" key="1">
    <source>
        <dbReference type="PROSITE" id="PS50404"/>
    </source>
</evidence>
<gene>
    <name evidence="3" type="ORF">SAMN04489859_1003166</name>
</gene>
<dbReference type="SFLD" id="SFLDS00019">
    <property type="entry name" value="Glutathione_Transferase_(cytos"/>
    <property type="match status" value="1"/>
</dbReference>
<organism evidence="3 4">
    <name type="scientific">Paracoccus alcaliphilus</name>
    <dbReference type="NCBI Taxonomy" id="34002"/>
    <lineage>
        <taxon>Bacteria</taxon>
        <taxon>Pseudomonadati</taxon>
        <taxon>Pseudomonadota</taxon>
        <taxon>Alphaproteobacteria</taxon>
        <taxon>Rhodobacterales</taxon>
        <taxon>Paracoccaceae</taxon>
        <taxon>Paracoccus</taxon>
    </lineage>
</organism>
<dbReference type="PANTHER" id="PTHR44051">
    <property type="entry name" value="GLUTATHIONE S-TRANSFERASE-RELATED"/>
    <property type="match status" value="1"/>
</dbReference>
<dbReference type="CDD" id="cd03056">
    <property type="entry name" value="GST_N_4"/>
    <property type="match status" value="1"/>
</dbReference>
<dbReference type="InterPro" id="IPR036282">
    <property type="entry name" value="Glutathione-S-Trfase_C_sf"/>
</dbReference>
<sequence length="209" mass="23470">MTITLHDYSLSGSCYKVRLMLGFLGLEYQRRQVDFYPGRQHKTPEFLAINPLGQLPVLEDDGLVLRDAQAILCHLANKYDKDGTWLPRDPASFGPVMMWLMFAGGELMAASSARLHDVMSYDLDIDAARRSARAAFRVLDDHLTHREIDGGTWIVGDHPTIADLACFPYVALSGDGGIGHEEYPAIRNWLREFRKLPGFHAMSGISEYV</sequence>
<keyword evidence="3" id="KW-0808">Transferase</keyword>
<dbReference type="STRING" id="34002.SAMN04489859_1003166"/>
<dbReference type="InterPro" id="IPR004045">
    <property type="entry name" value="Glutathione_S-Trfase_N"/>
</dbReference>
<dbReference type="Proteomes" id="UP000199054">
    <property type="component" value="Unassembled WGS sequence"/>
</dbReference>
<dbReference type="PROSITE" id="PS50404">
    <property type="entry name" value="GST_NTER"/>
    <property type="match status" value="1"/>
</dbReference>
<feature type="domain" description="GST C-terminal" evidence="2">
    <location>
        <begin position="89"/>
        <end position="209"/>
    </location>
</feature>
<accession>A0A1H8F4Y4</accession>
<dbReference type="Gene3D" id="3.40.30.10">
    <property type="entry name" value="Glutaredoxin"/>
    <property type="match status" value="1"/>
</dbReference>
<dbReference type="InterPro" id="IPR040079">
    <property type="entry name" value="Glutathione_S-Trfase"/>
</dbReference>
<dbReference type="OrthoDB" id="9810080at2"/>
<dbReference type="Pfam" id="PF13409">
    <property type="entry name" value="GST_N_2"/>
    <property type="match status" value="1"/>
</dbReference>
<dbReference type="Pfam" id="PF13410">
    <property type="entry name" value="GST_C_2"/>
    <property type="match status" value="1"/>
</dbReference>
<dbReference type="SUPFAM" id="SSF47616">
    <property type="entry name" value="GST C-terminal domain-like"/>
    <property type="match status" value="1"/>
</dbReference>
<evidence type="ECO:0000313" key="4">
    <source>
        <dbReference type="Proteomes" id="UP000199054"/>
    </source>
</evidence>
<dbReference type="RefSeq" id="WP_090610557.1">
    <property type="nucleotide sequence ID" value="NZ_CP067125.1"/>
</dbReference>
<keyword evidence="4" id="KW-1185">Reference proteome</keyword>
<dbReference type="PROSITE" id="PS50405">
    <property type="entry name" value="GST_CTER"/>
    <property type="match status" value="1"/>
</dbReference>
<dbReference type="SFLD" id="SFLDG00358">
    <property type="entry name" value="Main_(cytGST)"/>
    <property type="match status" value="1"/>
</dbReference>
<dbReference type="SUPFAM" id="SSF52833">
    <property type="entry name" value="Thioredoxin-like"/>
    <property type="match status" value="1"/>
</dbReference>
<feature type="domain" description="GST N-terminal" evidence="1">
    <location>
        <begin position="1"/>
        <end position="83"/>
    </location>
</feature>
<dbReference type="Gene3D" id="1.20.1050.10">
    <property type="match status" value="1"/>
</dbReference>
<dbReference type="InterPro" id="IPR036249">
    <property type="entry name" value="Thioredoxin-like_sf"/>
</dbReference>
<dbReference type="GO" id="GO:0016740">
    <property type="term" value="F:transferase activity"/>
    <property type="evidence" value="ECO:0007669"/>
    <property type="project" value="UniProtKB-KW"/>
</dbReference>